<reference evidence="9 10" key="1">
    <citation type="submission" date="2019-03" db="EMBL/GenBank/DDBJ databases">
        <title>Genomic Encyclopedia of Type Strains, Phase IV (KMG-IV): sequencing the most valuable type-strain genomes for metagenomic binning, comparative biology and taxonomic classification.</title>
        <authorList>
            <person name="Goeker M."/>
        </authorList>
    </citation>
    <scope>NUCLEOTIDE SEQUENCE [LARGE SCALE GENOMIC DNA]</scope>
    <source>
        <strain evidence="9 10">DSM 100048</strain>
    </source>
</reference>
<keyword evidence="10" id="KW-1185">Reference proteome</keyword>
<feature type="domain" description="FAD-binding" evidence="8">
    <location>
        <begin position="3"/>
        <end position="333"/>
    </location>
</feature>
<dbReference type="GO" id="GO:0004497">
    <property type="term" value="F:monooxygenase activity"/>
    <property type="evidence" value="ECO:0007669"/>
    <property type="project" value="UniProtKB-KW"/>
</dbReference>
<evidence type="ECO:0000256" key="5">
    <source>
        <dbReference type="ARBA" id="ARBA00022827"/>
    </source>
</evidence>
<evidence type="ECO:0000313" key="9">
    <source>
        <dbReference type="EMBL" id="TCU97183.1"/>
    </source>
</evidence>
<dbReference type="AlphaFoldDB" id="A0A4R3V1S6"/>
<proteinExistence type="inferred from homology"/>
<dbReference type="InterPro" id="IPR051205">
    <property type="entry name" value="UbiH/COQ6_monooxygenase"/>
</dbReference>
<dbReference type="NCBIfam" id="NF006593">
    <property type="entry name" value="PRK09126.1"/>
    <property type="match status" value="1"/>
</dbReference>
<sequence>MNVDVAIIGAGPAGLCLAHALSGSGLSVLIVEQQDRGVLADPAFDGREIALSHPSQRILESMGIWQRFDPADVSLLRDALVLDGPVPKSMFINAGDAGHDRLGHLVPNHLIRRHAWEAVEQAGKVQVMDNTRVDAIRQGGDSMELALNNGQTISARLLVAADSRFSETRRQLGIGAHMHDFGKAMMVCRFDHEIPHNHTALEWFGYGQTMALLPLNGNCVSVVLTLPQQEHKVLMAMDDASLADHIRDRMQNRLGRLAVASSRHLYPLVGVYASRFHGHRFALAGDAAVGMHPVTAHGFNFGLQSVERLAGAVNAAHASGQDIGSPAVLEAYAKAHRKGTLPLYLATFAVANLFTNDHRPMRMLRRAALAVAERATPFKRAIIGHLTQAR</sequence>
<keyword evidence="7" id="KW-0503">Monooxygenase</keyword>
<dbReference type="PANTHER" id="PTHR43876:SF25">
    <property type="entry name" value="MONOOXYGENASE NMA2164"/>
    <property type="match status" value="1"/>
</dbReference>
<evidence type="ECO:0000256" key="1">
    <source>
        <dbReference type="ARBA" id="ARBA00001974"/>
    </source>
</evidence>
<comment type="pathway">
    <text evidence="2">Cofactor biosynthesis; ubiquinone biosynthesis.</text>
</comment>
<dbReference type="Gene3D" id="3.50.50.60">
    <property type="entry name" value="FAD/NAD(P)-binding domain"/>
    <property type="match status" value="2"/>
</dbReference>
<dbReference type="PANTHER" id="PTHR43876">
    <property type="entry name" value="UBIQUINONE BIOSYNTHESIS MONOOXYGENASE COQ6, MITOCHONDRIAL"/>
    <property type="match status" value="1"/>
</dbReference>
<dbReference type="GO" id="GO:0071949">
    <property type="term" value="F:FAD binding"/>
    <property type="evidence" value="ECO:0007669"/>
    <property type="project" value="InterPro"/>
</dbReference>
<evidence type="ECO:0000259" key="8">
    <source>
        <dbReference type="Pfam" id="PF01494"/>
    </source>
</evidence>
<dbReference type="InterPro" id="IPR002938">
    <property type="entry name" value="FAD-bd"/>
</dbReference>
<dbReference type="GO" id="GO:0006744">
    <property type="term" value="P:ubiquinone biosynthetic process"/>
    <property type="evidence" value="ECO:0007669"/>
    <property type="project" value="UniProtKB-UniPathway"/>
</dbReference>
<keyword evidence="6" id="KW-0560">Oxidoreductase</keyword>
<dbReference type="Pfam" id="PF01494">
    <property type="entry name" value="FAD_binding_3"/>
    <property type="match status" value="1"/>
</dbReference>
<keyword evidence="4" id="KW-0285">Flavoprotein</keyword>
<keyword evidence="5" id="KW-0274">FAD</keyword>
<dbReference type="NCBIfam" id="TIGR01988">
    <property type="entry name" value="Ubi-OHases"/>
    <property type="match status" value="1"/>
</dbReference>
<evidence type="ECO:0000256" key="3">
    <source>
        <dbReference type="ARBA" id="ARBA00005349"/>
    </source>
</evidence>
<dbReference type="OrthoDB" id="9769565at2"/>
<comment type="similarity">
    <text evidence="3">Belongs to the UbiH/COQ6 family.</text>
</comment>
<evidence type="ECO:0000313" key="10">
    <source>
        <dbReference type="Proteomes" id="UP000294692"/>
    </source>
</evidence>
<dbReference type="UniPathway" id="UPA00232"/>
<evidence type="ECO:0000256" key="6">
    <source>
        <dbReference type="ARBA" id="ARBA00023002"/>
    </source>
</evidence>
<dbReference type="SUPFAM" id="SSF51905">
    <property type="entry name" value="FAD/NAD(P)-binding domain"/>
    <property type="match status" value="1"/>
</dbReference>
<protein>
    <submittedName>
        <fullName evidence="9">2-octaprenyl-3-methyl-6-methoxy-1,4-benzoquinol hydroxylase</fullName>
    </submittedName>
</protein>
<dbReference type="GO" id="GO:0016705">
    <property type="term" value="F:oxidoreductase activity, acting on paired donors, with incorporation or reduction of molecular oxygen"/>
    <property type="evidence" value="ECO:0007669"/>
    <property type="project" value="InterPro"/>
</dbReference>
<comment type="caution">
    <text evidence="9">The sequence shown here is derived from an EMBL/GenBank/DDBJ whole genome shotgun (WGS) entry which is preliminary data.</text>
</comment>
<dbReference type="EMBL" id="SMBX01000006">
    <property type="protein sequence ID" value="TCU97183.1"/>
    <property type="molecule type" value="Genomic_DNA"/>
</dbReference>
<organism evidence="9 10">
    <name type="scientific">Paracandidimonas soli</name>
    <dbReference type="NCBI Taxonomy" id="1917182"/>
    <lineage>
        <taxon>Bacteria</taxon>
        <taxon>Pseudomonadati</taxon>
        <taxon>Pseudomonadota</taxon>
        <taxon>Betaproteobacteria</taxon>
        <taxon>Burkholderiales</taxon>
        <taxon>Alcaligenaceae</taxon>
        <taxon>Paracandidimonas</taxon>
    </lineage>
</organism>
<name>A0A4R3V1S6_9BURK</name>
<dbReference type="InterPro" id="IPR010971">
    <property type="entry name" value="UbiH/COQ6"/>
</dbReference>
<dbReference type="PRINTS" id="PR00420">
    <property type="entry name" value="RNGMNOXGNASE"/>
</dbReference>
<dbReference type="InterPro" id="IPR036188">
    <property type="entry name" value="FAD/NAD-bd_sf"/>
</dbReference>
<evidence type="ECO:0000256" key="7">
    <source>
        <dbReference type="ARBA" id="ARBA00023033"/>
    </source>
</evidence>
<evidence type="ECO:0000256" key="2">
    <source>
        <dbReference type="ARBA" id="ARBA00004749"/>
    </source>
</evidence>
<accession>A0A4R3V1S6</accession>
<comment type="cofactor">
    <cofactor evidence="1">
        <name>FAD</name>
        <dbReference type="ChEBI" id="CHEBI:57692"/>
    </cofactor>
</comment>
<evidence type="ECO:0000256" key="4">
    <source>
        <dbReference type="ARBA" id="ARBA00022630"/>
    </source>
</evidence>
<dbReference type="Proteomes" id="UP000294692">
    <property type="component" value="Unassembled WGS sequence"/>
</dbReference>
<gene>
    <name evidence="9" type="ORF">EV686_10663</name>
</gene>
<dbReference type="RefSeq" id="WP_132477285.1">
    <property type="nucleotide sequence ID" value="NZ_JBEBWM010000181.1"/>
</dbReference>